<evidence type="ECO:0000313" key="2">
    <source>
        <dbReference type="EMBL" id="RPA87153.1"/>
    </source>
</evidence>
<proteinExistence type="predicted"/>
<evidence type="ECO:0000256" key="1">
    <source>
        <dbReference type="SAM" id="MobiDB-lite"/>
    </source>
</evidence>
<dbReference type="OrthoDB" id="5876637at2759"/>
<sequence>MPHKKPRNIASLEEPTFELAPTEYNTRIKTSKKRKSASGQKDDTPKEFLRLMSVATGKKKMNALDNGDQVKPKKRKPNPQTVAKKAEGAAGDKDGKEGEVKELKPTSNKFSNPMPYRTETDTARSEIKIQPGESLKAFARRVDQSLPVHLKTRETHPAHLKKMKRRQKLLAEEEERRKKKQEEEDSDDYDPEEADPFEEVNALKKKKRGARSPSPFAELRQKREKIPFGEVVQAPPDLIKFKPKFKSVMDVPKASGSLAKRSELAEERMSIVEQYRKMMEKKRSGGIGSLVQQ</sequence>
<dbReference type="PANTHER" id="PTHR40644">
    <property type="entry name" value="UPF0653 PROTEIN C607.02C"/>
    <property type="match status" value="1"/>
</dbReference>
<accession>A0A3N4ILZ8</accession>
<dbReference type="EMBL" id="ML119647">
    <property type="protein sequence ID" value="RPA87153.1"/>
    <property type="molecule type" value="Genomic_DNA"/>
</dbReference>
<dbReference type="PANTHER" id="PTHR40644:SF1">
    <property type="entry name" value="UPF0653 PROTEIN C607.02C"/>
    <property type="match status" value="1"/>
</dbReference>
<feature type="compositionally biased region" description="Basic and acidic residues" evidence="1">
    <location>
        <begin position="169"/>
        <end position="182"/>
    </location>
</feature>
<protein>
    <submittedName>
        <fullName evidence="2">Uncharacterized protein</fullName>
    </submittedName>
</protein>
<feature type="compositionally biased region" description="Basic residues" evidence="1">
    <location>
        <begin position="158"/>
        <end position="168"/>
    </location>
</feature>
<name>A0A3N4ILZ8_ASCIM</name>
<feature type="compositionally biased region" description="Basic and acidic residues" evidence="1">
    <location>
        <begin position="40"/>
        <end position="49"/>
    </location>
</feature>
<feature type="region of interest" description="Disordered" evidence="1">
    <location>
        <begin position="1"/>
        <end position="225"/>
    </location>
</feature>
<feature type="compositionally biased region" description="Acidic residues" evidence="1">
    <location>
        <begin position="183"/>
        <end position="198"/>
    </location>
</feature>
<dbReference type="AlphaFoldDB" id="A0A3N4ILZ8"/>
<feature type="compositionally biased region" description="Basic and acidic residues" evidence="1">
    <location>
        <begin position="118"/>
        <end position="127"/>
    </location>
</feature>
<feature type="compositionally biased region" description="Basic and acidic residues" evidence="1">
    <location>
        <begin position="84"/>
        <end position="104"/>
    </location>
</feature>
<keyword evidence="3" id="KW-1185">Reference proteome</keyword>
<gene>
    <name evidence="2" type="ORF">BJ508DRAFT_410700</name>
</gene>
<evidence type="ECO:0000313" key="3">
    <source>
        <dbReference type="Proteomes" id="UP000275078"/>
    </source>
</evidence>
<organism evidence="2 3">
    <name type="scientific">Ascobolus immersus RN42</name>
    <dbReference type="NCBI Taxonomy" id="1160509"/>
    <lineage>
        <taxon>Eukaryota</taxon>
        <taxon>Fungi</taxon>
        <taxon>Dikarya</taxon>
        <taxon>Ascomycota</taxon>
        <taxon>Pezizomycotina</taxon>
        <taxon>Pezizomycetes</taxon>
        <taxon>Pezizales</taxon>
        <taxon>Ascobolaceae</taxon>
        <taxon>Ascobolus</taxon>
    </lineage>
</organism>
<reference evidence="2 3" key="1">
    <citation type="journal article" date="2018" name="Nat. Ecol. Evol.">
        <title>Pezizomycetes genomes reveal the molecular basis of ectomycorrhizal truffle lifestyle.</title>
        <authorList>
            <person name="Murat C."/>
            <person name="Payen T."/>
            <person name="Noel B."/>
            <person name="Kuo A."/>
            <person name="Morin E."/>
            <person name="Chen J."/>
            <person name="Kohler A."/>
            <person name="Krizsan K."/>
            <person name="Balestrini R."/>
            <person name="Da Silva C."/>
            <person name="Montanini B."/>
            <person name="Hainaut M."/>
            <person name="Levati E."/>
            <person name="Barry K.W."/>
            <person name="Belfiori B."/>
            <person name="Cichocki N."/>
            <person name="Clum A."/>
            <person name="Dockter R.B."/>
            <person name="Fauchery L."/>
            <person name="Guy J."/>
            <person name="Iotti M."/>
            <person name="Le Tacon F."/>
            <person name="Lindquist E.A."/>
            <person name="Lipzen A."/>
            <person name="Malagnac F."/>
            <person name="Mello A."/>
            <person name="Molinier V."/>
            <person name="Miyauchi S."/>
            <person name="Poulain J."/>
            <person name="Riccioni C."/>
            <person name="Rubini A."/>
            <person name="Sitrit Y."/>
            <person name="Splivallo R."/>
            <person name="Traeger S."/>
            <person name="Wang M."/>
            <person name="Zifcakova L."/>
            <person name="Wipf D."/>
            <person name="Zambonelli A."/>
            <person name="Paolocci F."/>
            <person name="Nowrousian M."/>
            <person name="Ottonello S."/>
            <person name="Baldrian P."/>
            <person name="Spatafora J.W."/>
            <person name="Henrissat B."/>
            <person name="Nagy L.G."/>
            <person name="Aury J.M."/>
            <person name="Wincker P."/>
            <person name="Grigoriev I.V."/>
            <person name="Bonfante P."/>
            <person name="Martin F.M."/>
        </authorList>
    </citation>
    <scope>NUCLEOTIDE SEQUENCE [LARGE SCALE GENOMIC DNA]</scope>
    <source>
        <strain evidence="2 3">RN42</strain>
    </source>
</reference>
<dbReference type="Proteomes" id="UP000275078">
    <property type="component" value="Unassembled WGS sequence"/>
</dbReference>